<dbReference type="Gene3D" id="1.10.472.10">
    <property type="entry name" value="Cyclin-like"/>
    <property type="match status" value="1"/>
</dbReference>
<dbReference type="InterPro" id="IPR036915">
    <property type="entry name" value="Cyclin-like_sf"/>
</dbReference>
<keyword evidence="2" id="KW-1185">Reference proteome</keyword>
<organism evidence="1 2">
    <name type="scientific">Arxiozyma heterogenica</name>
    <dbReference type="NCBI Taxonomy" id="278026"/>
    <lineage>
        <taxon>Eukaryota</taxon>
        <taxon>Fungi</taxon>
        <taxon>Dikarya</taxon>
        <taxon>Ascomycota</taxon>
        <taxon>Saccharomycotina</taxon>
        <taxon>Saccharomycetes</taxon>
        <taxon>Saccharomycetales</taxon>
        <taxon>Saccharomycetaceae</taxon>
        <taxon>Arxiozyma</taxon>
    </lineage>
</organism>
<comment type="caution">
    <text evidence="1">The sequence shown here is derived from an EMBL/GenBank/DDBJ whole genome shotgun (WGS) entry which is preliminary data.</text>
</comment>
<name>A0AAN8A8A6_9SACH</name>
<gene>
    <name evidence="1" type="ORF">RI543_002831</name>
</gene>
<protein>
    <recommendedName>
        <fullName evidence="3">Cyclin-like domain-containing protein</fullName>
    </recommendedName>
</protein>
<dbReference type="EMBL" id="JAWIZZ010000046">
    <property type="protein sequence ID" value="KAK5779711.1"/>
    <property type="molecule type" value="Genomic_DNA"/>
</dbReference>
<dbReference type="AlphaFoldDB" id="A0AAN8A8A6"/>
<reference evidence="2" key="1">
    <citation type="submission" date="2023-07" db="EMBL/GenBank/DDBJ databases">
        <title>A draft genome of Kazachstania heterogenica Y-27499.</title>
        <authorList>
            <person name="Donic C."/>
            <person name="Kralova J.S."/>
            <person name="Fidel L."/>
            <person name="Ben-Dor S."/>
            <person name="Jung S."/>
        </authorList>
    </citation>
    <scope>NUCLEOTIDE SEQUENCE [LARGE SCALE GENOMIC DNA]</scope>
    <source>
        <strain evidence="2">Y27499</strain>
    </source>
</reference>
<dbReference type="GO" id="GO:0006357">
    <property type="term" value="P:regulation of transcription by RNA polymerase II"/>
    <property type="evidence" value="ECO:0007669"/>
    <property type="project" value="InterPro"/>
</dbReference>
<dbReference type="InterPro" id="IPR043198">
    <property type="entry name" value="Cyclin/Ssn8"/>
</dbReference>
<evidence type="ECO:0008006" key="3">
    <source>
        <dbReference type="Google" id="ProtNLM"/>
    </source>
</evidence>
<dbReference type="Proteomes" id="UP001306508">
    <property type="component" value="Unassembled WGS sequence"/>
</dbReference>
<proteinExistence type="predicted"/>
<sequence length="773" mass="91394">MTNFLSLPDELLFCWLSYCDNRNLRLINRRIYLVRNNWFKHKVLNLVPLNHSIWNSSCFLFVLVSYIKEFDSIRLYSRKLLFSSTLSLYSQNNLSFSSIETMEYICDSWEIIYSLLVRPISIFNYAASSNNFILPMNNFCRNRLNSNRYGLFTIPFNVWICVKDINYARYINKVVVQLKSYGTNKVDTYFFVSYLHELIKEPGVYCAKIGDISYKFLRSQHVKSNEAKSLNLFSPVNVHYYVNTENRDIFNDKLKVLGYSFDDFNSYYELLYFKVPLEAENFVINKWGTLFSSIFAAYLLNNNNLCDIAYPHNKPDALLMNDNDSEHINNNITFSLECLERQISVMESKSMENGTSSSQLQTQITNFSESPTVPAKQQQKFNARQFWPDIIKTPANQWIFTCKEIIDRLNTINEKQNIPINETEKIMEKCLLYFYTLKKKLNLFDHTYTASSILFFRFWYINGLPSNLLTCIHISQAILVTACKTTENNRPLDAYVKATCEFLFQTIPNLKQRFNMDKLKWEVKDKLIENEKRILCIFGFDLNIDNPKEIIEDMFSGYYRYNRDYDLPQEFMKIFPKLLQEARNFIIQAVTQPISLLCDGYTFVALSLLYCGLQYKEKVDNEFRYPKNFFQGRLHIFIDPEKFQNLFTDYRILEENFFDLKSNKGNKLQIKKETILSVIDEDAKQNENEKTNNNAEISLHLYSQNYESIKSGEVTNELLEYLDTRVNELEEKTILDNQKRSSNDTLNEEVIIKLDDERNTYYKKKLSLDTFKI</sequence>
<evidence type="ECO:0000313" key="1">
    <source>
        <dbReference type="EMBL" id="KAK5779711.1"/>
    </source>
</evidence>
<dbReference type="GO" id="GO:0016538">
    <property type="term" value="F:cyclin-dependent protein serine/threonine kinase regulator activity"/>
    <property type="evidence" value="ECO:0007669"/>
    <property type="project" value="InterPro"/>
</dbReference>
<evidence type="ECO:0000313" key="2">
    <source>
        <dbReference type="Proteomes" id="UP001306508"/>
    </source>
</evidence>
<dbReference type="PANTHER" id="PTHR10026">
    <property type="entry name" value="CYCLIN"/>
    <property type="match status" value="1"/>
</dbReference>
<accession>A0AAN8A8A6</accession>
<dbReference type="SUPFAM" id="SSF47954">
    <property type="entry name" value="Cyclin-like"/>
    <property type="match status" value="1"/>
</dbReference>